<name>A0AAG5DCQ3_ANOAO</name>
<feature type="compositionally biased region" description="Basic and acidic residues" evidence="1">
    <location>
        <begin position="968"/>
        <end position="978"/>
    </location>
</feature>
<dbReference type="EnsemblMetazoa" id="ENSAATROPT009491">
    <property type="protein sequence ID" value="ENSAATROPP008589"/>
    <property type="gene ID" value="ENSAATROPG007726"/>
</dbReference>
<feature type="compositionally biased region" description="Low complexity" evidence="1">
    <location>
        <begin position="145"/>
        <end position="161"/>
    </location>
</feature>
<feature type="compositionally biased region" description="Acidic residues" evidence="1">
    <location>
        <begin position="164"/>
        <end position="206"/>
    </location>
</feature>
<feature type="compositionally biased region" description="Acidic residues" evidence="1">
    <location>
        <begin position="645"/>
        <end position="705"/>
    </location>
</feature>
<keyword evidence="5" id="KW-1185">Reference proteome</keyword>
<feature type="domain" description="PEHE" evidence="3">
    <location>
        <begin position="818"/>
        <end position="940"/>
    </location>
</feature>
<dbReference type="Pfam" id="PF15275">
    <property type="entry name" value="PEHE"/>
    <property type="match status" value="1"/>
</dbReference>
<feature type="compositionally biased region" description="Acidic residues" evidence="1">
    <location>
        <begin position="452"/>
        <end position="535"/>
    </location>
</feature>
<feature type="compositionally biased region" description="Low complexity" evidence="1">
    <location>
        <begin position="605"/>
        <end position="616"/>
    </location>
</feature>
<dbReference type="PANTHER" id="PTHR21656">
    <property type="entry name" value="MALE-SPECIFIC LETHAL-1 PROTEIN"/>
    <property type="match status" value="1"/>
</dbReference>
<feature type="compositionally biased region" description="Pro residues" evidence="1">
    <location>
        <begin position="104"/>
        <end position="126"/>
    </location>
</feature>
<feature type="compositionally biased region" description="Low complexity" evidence="1">
    <location>
        <begin position="54"/>
        <end position="73"/>
    </location>
</feature>
<feature type="chain" id="PRO_5042479162" description="PEHE domain-containing protein" evidence="2">
    <location>
        <begin position="17"/>
        <end position="1017"/>
    </location>
</feature>
<feature type="compositionally biased region" description="Pro residues" evidence="1">
    <location>
        <begin position="74"/>
        <end position="92"/>
    </location>
</feature>
<feature type="region of interest" description="Disordered" evidence="1">
    <location>
        <begin position="600"/>
        <end position="782"/>
    </location>
</feature>
<feature type="compositionally biased region" description="Low complexity" evidence="1">
    <location>
        <begin position="93"/>
        <end position="103"/>
    </location>
</feature>
<sequence length="1017" mass="112705">MWLASTCAIAASTVSASDMMETVDDVVYCNSPTVTATVDASPDTPMPSAVVHESSSASDRSSPSLESVASSPSPSYPAPFSPAPSSPAPSSPAPVSIASSSPTPSSPAPSSPAPSFPAAPISPAPMYPALVSSPGPSSPAPSSPLPSSQMPMPMEYEPPAMMHDDEDEYDEGGDDDDEEDDVDEEYDADDGDNDGDDDYDDEDDDSNNNYNSVNIATDSAEVTDHGEDEDDHGGERRRDCFADSLIALKEVKQLQSILLLHLDLIQEQGDQILNKDKMIVKLRDENEVLKHQLDLSNKRLAMTLLQLQQNGLQFPLDLQQQQQLLLLQQPKPEGTVSPLTIRSQMENGRRRGVVLKSSSSSPPSVSSSFVENLYGQCLPIRNSEVSSTVSPAKEELGDELVLLQQHPYYRPPSLEDDEAAFIAENNEVDGEIYLNYSKSDDDESPSPATSYGEEEEDEEEEEEGDDEEVEEEEEAGAEIEADEEEAEAEEEEEEEVQEDEQEEEDDEDDNAEEEDLDGENYTENDLEEDEQEEQDIQGQIPLPLEQYDGMPEEEMEAGYESIGTAADEYAMQYVSVEQSHYEHAPMMMMMMMDDGAAEVGMDFNSQGSQESQDSQEVMQHAVGPAESDMAVNVQFVESTVGSEGEQPEGEEEDEMEEEDDEDQEEEEEDHEREDEEEDEEDQEEDIDDEEEEDEEEEAQCNEQQDDGAAMAAAPAMVGDQDTMETTYENNEPNEGEAGGESRTGFAESEPEAKDMQQHPFNPAVHCPSGNSSDGSVAKRSCKPSPAYMVTRKQYISCSWKDDAVTAELEKLLSNEAAELEIPSWNVIDDSSQSADDHVPTSRENISDEAYMKRHTKLEIDERRRKKWDVQRIREQKNIERLKKRQLKEQPADQEAQKTITTFYPTVDTLKYIVITDDVPVQAFGELIPLLPAPGSFSLPWHQPKANGGHASGQSAFGHASSQFPGTMERTHGPPDKHQAQPLQAGLLYETKTKFLHRLAPNLQAQKQRFTKRIKKEL</sequence>
<dbReference type="Gene3D" id="6.10.250.2000">
    <property type="match status" value="1"/>
</dbReference>
<dbReference type="InterPro" id="IPR029332">
    <property type="entry name" value="PEHE_dom"/>
</dbReference>
<dbReference type="GO" id="GO:0003682">
    <property type="term" value="F:chromatin binding"/>
    <property type="evidence" value="ECO:0007669"/>
    <property type="project" value="TreeGrafter"/>
</dbReference>
<evidence type="ECO:0000259" key="3">
    <source>
        <dbReference type="PROSITE" id="PS52052"/>
    </source>
</evidence>
<feature type="compositionally biased region" description="Low complexity" evidence="1">
    <location>
        <begin position="706"/>
        <end position="716"/>
    </location>
</feature>
<reference evidence="4" key="1">
    <citation type="submission" date="2024-04" db="UniProtKB">
        <authorList>
            <consortium name="EnsemblMetazoa"/>
        </authorList>
    </citation>
    <scope>IDENTIFICATION</scope>
    <source>
        <strain evidence="4">EBRO</strain>
    </source>
</reference>
<dbReference type="SMART" id="SM01300">
    <property type="entry name" value="PEHE"/>
    <property type="match status" value="1"/>
</dbReference>
<evidence type="ECO:0000313" key="4">
    <source>
        <dbReference type="EnsemblMetazoa" id="ENSAATROPP008589"/>
    </source>
</evidence>
<organism evidence="4 5">
    <name type="scientific">Anopheles atroparvus</name>
    <name type="common">European mosquito</name>
    <dbReference type="NCBI Taxonomy" id="41427"/>
    <lineage>
        <taxon>Eukaryota</taxon>
        <taxon>Metazoa</taxon>
        <taxon>Ecdysozoa</taxon>
        <taxon>Arthropoda</taxon>
        <taxon>Hexapoda</taxon>
        <taxon>Insecta</taxon>
        <taxon>Pterygota</taxon>
        <taxon>Neoptera</taxon>
        <taxon>Endopterygota</taxon>
        <taxon>Diptera</taxon>
        <taxon>Nematocera</taxon>
        <taxon>Culicoidea</taxon>
        <taxon>Culicidae</taxon>
        <taxon>Anophelinae</taxon>
        <taxon>Anopheles</taxon>
    </lineage>
</organism>
<feature type="region of interest" description="Disordered" evidence="1">
    <location>
        <begin position="945"/>
        <end position="979"/>
    </location>
</feature>
<dbReference type="InterPro" id="IPR026711">
    <property type="entry name" value="Msl-1"/>
</dbReference>
<feature type="compositionally biased region" description="Polar residues" evidence="1">
    <location>
        <begin position="951"/>
        <end position="964"/>
    </location>
</feature>
<accession>A0AAG5DCQ3</accession>
<dbReference type="AlphaFoldDB" id="A0AAG5DCQ3"/>
<proteinExistence type="predicted"/>
<feature type="signal peptide" evidence="2">
    <location>
        <begin position="1"/>
        <end position="16"/>
    </location>
</feature>
<dbReference type="PROSITE" id="PS52052">
    <property type="entry name" value="PEHE"/>
    <property type="match status" value="1"/>
</dbReference>
<evidence type="ECO:0000313" key="5">
    <source>
        <dbReference type="Proteomes" id="UP000075880"/>
    </source>
</evidence>
<keyword evidence="2" id="KW-0732">Signal</keyword>
<evidence type="ECO:0000256" key="1">
    <source>
        <dbReference type="SAM" id="MobiDB-lite"/>
    </source>
</evidence>
<dbReference type="PANTHER" id="PTHR21656:SF2">
    <property type="entry name" value="MALE-SPECIFIC LETHAL 1 HOMOLOG"/>
    <property type="match status" value="1"/>
</dbReference>
<feature type="region of interest" description="Disordered" evidence="1">
    <location>
        <begin position="36"/>
        <end position="236"/>
    </location>
</feature>
<dbReference type="Gene3D" id="1.20.5.170">
    <property type="match status" value="1"/>
</dbReference>
<dbReference type="Proteomes" id="UP000075880">
    <property type="component" value="Unassembled WGS sequence"/>
</dbReference>
<evidence type="ECO:0000256" key="2">
    <source>
        <dbReference type="SAM" id="SignalP"/>
    </source>
</evidence>
<feature type="compositionally biased region" description="Polar residues" evidence="1">
    <location>
        <begin position="207"/>
        <end position="217"/>
    </location>
</feature>
<feature type="region of interest" description="Disordered" evidence="1">
    <location>
        <begin position="436"/>
        <end position="558"/>
    </location>
</feature>
<dbReference type="GO" id="GO:0072487">
    <property type="term" value="C:MSL complex"/>
    <property type="evidence" value="ECO:0007669"/>
    <property type="project" value="InterPro"/>
</dbReference>
<protein>
    <recommendedName>
        <fullName evidence="3">PEHE domain-containing protein</fullName>
    </recommendedName>
</protein>